<dbReference type="Proteomes" id="UP000663829">
    <property type="component" value="Unassembled WGS sequence"/>
</dbReference>
<evidence type="ECO:0000313" key="2">
    <source>
        <dbReference type="EMBL" id="CAF3655004.1"/>
    </source>
</evidence>
<sequence>MRPVDCWMRKLPQVDDEKQVQEFEKILVTDFGITLEKYVKECEENNCYPTNLSLTNMGIQEILKQERHLSLLKEKLSRMKQEESGAALSLQLASYNAITQNAYNNLNAPMLTTDEPLNDNENTIDITYYQKRELQNAEERNILDDTVNAAENLLYDIVRRVQHAGETGSMIEYQVLIKASRTEVRLRKVTPTVLTQNAINLSHPRYRQTDANDTWTSMVTNVLSSTTENTINNVGDTSDYHIVGSVKSFSLLFILSEAVHSPLHSKSSTIPSTETSSTVTSQYHPTTTINIVEKHSISENMKILCKKILVTSSPVLSATKLNRSITNSSMIDVHKGCKLLIR</sequence>
<reference evidence="1" key="1">
    <citation type="submission" date="2021-02" db="EMBL/GenBank/DDBJ databases">
        <authorList>
            <person name="Nowell W R."/>
        </authorList>
    </citation>
    <scope>NUCLEOTIDE SEQUENCE</scope>
</reference>
<evidence type="ECO:0000313" key="1">
    <source>
        <dbReference type="EMBL" id="CAF0867549.1"/>
    </source>
</evidence>
<dbReference type="EMBL" id="CAJNOQ010001094">
    <property type="protein sequence ID" value="CAF0867549.1"/>
    <property type="molecule type" value="Genomic_DNA"/>
</dbReference>
<gene>
    <name evidence="1" type="ORF">GPM918_LOCUS6922</name>
    <name evidence="2" type="ORF">SRO942_LOCUS6922</name>
</gene>
<dbReference type="EMBL" id="CAJOBC010001094">
    <property type="protein sequence ID" value="CAF3655004.1"/>
    <property type="molecule type" value="Genomic_DNA"/>
</dbReference>
<dbReference type="Proteomes" id="UP000681722">
    <property type="component" value="Unassembled WGS sequence"/>
</dbReference>
<proteinExistence type="predicted"/>
<protein>
    <submittedName>
        <fullName evidence="1">Uncharacterized protein</fullName>
    </submittedName>
</protein>
<evidence type="ECO:0000313" key="3">
    <source>
        <dbReference type="Proteomes" id="UP000663829"/>
    </source>
</evidence>
<accession>A0A813XBI3</accession>
<comment type="caution">
    <text evidence="1">The sequence shown here is derived from an EMBL/GenBank/DDBJ whole genome shotgun (WGS) entry which is preliminary data.</text>
</comment>
<dbReference type="AlphaFoldDB" id="A0A813XBI3"/>
<keyword evidence="3" id="KW-1185">Reference proteome</keyword>
<name>A0A813XBI3_9BILA</name>
<organism evidence="1 3">
    <name type="scientific">Didymodactylos carnosus</name>
    <dbReference type="NCBI Taxonomy" id="1234261"/>
    <lineage>
        <taxon>Eukaryota</taxon>
        <taxon>Metazoa</taxon>
        <taxon>Spiralia</taxon>
        <taxon>Gnathifera</taxon>
        <taxon>Rotifera</taxon>
        <taxon>Eurotatoria</taxon>
        <taxon>Bdelloidea</taxon>
        <taxon>Philodinida</taxon>
        <taxon>Philodinidae</taxon>
        <taxon>Didymodactylos</taxon>
    </lineage>
</organism>